<gene>
    <name evidence="2" type="ORF">FHW20_004346</name>
</gene>
<sequence length="47" mass="4832">MGALYATFAAAPAILMSDIGLTPIQYGLFSAATVFVVFGAGMPYLDS</sequence>
<keyword evidence="1" id="KW-0472">Membrane</keyword>
<keyword evidence="1" id="KW-0812">Transmembrane</keyword>
<evidence type="ECO:0000313" key="3">
    <source>
        <dbReference type="Proteomes" id="UP000578622"/>
    </source>
</evidence>
<accession>A0ABR6AV95</accession>
<evidence type="ECO:0000313" key="2">
    <source>
        <dbReference type="EMBL" id="MBA8853366.1"/>
    </source>
</evidence>
<protein>
    <recommendedName>
        <fullName evidence="4">MFS transporter</fullName>
    </recommendedName>
</protein>
<keyword evidence="3" id="KW-1185">Reference proteome</keyword>
<dbReference type="Proteomes" id="UP000578622">
    <property type="component" value="Unassembled WGS sequence"/>
</dbReference>
<feature type="transmembrane region" description="Helical" evidence="1">
    <location>
        <begin position="26"/>
        <end position="45"/>
    </location>
</feature>
<evidence type="ECO:0008006" key="4">
    <source>
        <dbReference type="Google" id="ProtNLM"/>
    </source>
</evidence>
<comment type="caution">
    <text evidence="2">The sequence shown here is derived from an EMBL/GenBank/DDBJ whole genome shotgun (WGS) entry which is preliminary data.</text>
</comment>
<evidence type="ECO:0000256" key="1">
    <source>
        <dbReference type="SAM" id="Phobius"/>
    </source>
</evidence>
<organism evidence="2 3">
    <name type="scientific">Brucella intermedia</name>
    <dbReference type="NCBI Taxonomy" id="94625"/>
    <lineage>
        <taxon>Bacteria</taxon>
        <taxon>Pseudomonadati</taxon>
        <taxon>Pseudomonadota</taxon>
        <taxon>Alphaproteobacteria</taxon>
        <taxon>Hyphomicrobiales</taxon>
        <taxon>Brucellaceae</taxon>
        <taxon>Brucella/Ochrobactrum group</taxon>
        <taxon>Brucella</taxon>
    </lineage>
</organism>
<reference evidence="2 3" key="1">
    <citation type="submission" date="2020-07" db="EMBL/GenBank/DDBJ databases">
        <title>Genomic Encyclopedia of Type Strains, Phase IV (KMG-V): Genome sequencing to study the core and pangenomes of soil and plant-associated prokaryotes.</title>
        <authorList>
            <person name="Whitman W."/>
        </authorList>
    </citation>
    <scope>NUCLEOTIDE SEQUENCE [LARGE SCALE GENOMIC DNA]</scope>
    <source>
        <strain evidence="2 3">RH4WT92</strain>
    </source>
</reference>
<name>A0ABR6AV95_9HYPH</name>
<keyword evidence="1" id="KW-1133">Transmembrane helix</keyword>
<proteinExistence type="predicted"/>
<dbReference type="EMBL" id="JACGXG010000010">
    <property type="protein sequence ID" value="MBA8853366.1"/>
    <property type="molecule type" value="Genomic_DNA"/>
</dbReference>